<dbReference type="SUPFAM" id="SSF51735">
    <property type="entry name" value="NAD(P)-binding Rossmann-fold domains"/>
    <property type="match status" value="1"/>
</dbReference>
<evidence type="ECO:0000313" key="5">
    <source>
        <dbReference type="Proteomes" id="UP000813385"/>
    </source>
</evidence>
<proteinExistence type="inferred from homology"/>
<dbReference type="AlphaFoldDB" id="A0A8K0T539"/>
<dbReference type="PROSITE" id="PS00061">
    <property type="entry name" value="ADH_SHORT"/>
    <property type="match status" value="1"/>
</dbReference>
<dbReference type="PANTHER" id="PTHR24320">
    <property type="entry name" value="RETINOL DEHYDROGENASE"/>
    <property type="match status" value="1"/>
</dbReference>
<dbReference type="PRINTS" id="PR00081">
    <property type="entry name" value="GDHRDH"/>
</dbReference>
<comment type="caution">
    <text evidence="4">The sequence shown here is derived from an EMBL/GenBank/DDBJ whole genome shotgun (WGS) entry which is preliminary data.</text>
</comment>
<dbReference type="EMBL" id="JAGPXD010000007">
    <property type="protein sequence ID" value="KAH7347361.1"/>
    <property type="molecule type" value="Genomic_DNA"/>
</dbReference>
<evidence type="ECO:0000256" key="1">
    <source>
        <dbReference type="ARBA" id="ARBA00006484"/>
    </source>
</evidence>
<keyword evidence="2" id="KW-0521">NADP</keyword>
<reference evidence="4" key="1">
    <citation type="journal article" date="2021" name="Nat. Commun.">
        <title>Genetic determinants of endophytism in the Arabidopsis root mycobiome.</title>
        <authorList>
            <person name="Mesny F."/>
            <person name="Miyauchi S."/>
            <person name="Thiergart T."/>
            <person name="Pickel B."/>
            <person name="Atanasova L."/>
            <person name="Karlsson M."/>
            <person name="Huettel B."/>
            <person name="Barry K.W."/>
            <person name="Haridas S."/>
            <person name="Chen C."/>
            <person name="Bauer D."/>
            <person name="Andreopoulos W."/>
            <person name="Pangilinan J."/>
            <person name="LaButti K."/>
            <person name="Riley R."/>
            <person name="Lipzen A."/>
            <person name="Clum A."/>
            <person name="Drula E."/>
            <person name="Henrissat B."/>
            <person name="Kohler A."/>
            <person name="Grigoriev I.V."/>
            <person name="Martin F.M."/>
            <person name="Hacquard S."/>
        </authorList>
    </citation>
    <scope>NUCLEOTIDE SEQUENCE</scope>
    <source>
        <strain evidence="4">MPI-CAGE-AT-0016</strain>
    </source>
</reference>
<dbReference type="InterPro" id="IPR002347">
    <property type="entry name" value="SDR_fam"/>
</dbReference>
<evidence type="ECO:0000256" key="3">
    <source>
        <dbReference type="ARBA" id="ARBA00023002"/>
    </source>
</evidence>
<dbReference type="InterPro" id="IPR036291">
    <property type="entry name" value="NAD(P)-bd_dom_sf"/>
</dbReference>
<accession>A0A8K0T539</accession>
<keyword evidence="5" id="KW-1185">Reference proteome</keyword>
<dbReference type="Proteomes" id="UP000813385">
    <property type="component" value="Unassembled WGS sequence"/>
</dbReference>
<evidence type="ECO:0000313" key="4">
    <source>
        <dbReference type="EMBL" id="KAH7347361.1"/>
    </source>
</evidence>
<dbReference type="Pfam" id="PF00106">
    <property type="entry name" value="adh_short"/>
    <property type="match status" value="1"/>
</dbReference>
<sequence>MADWNAETDMSDLQGKVALVTGASYGIGFQIAKQLRQRGAKVFGTTRSEKNAQAAREKLRTGDGDLGPGTIEWVLLDLTDLKSITAAASTINKSAQRLDIMSKSKINNAAAITKGKQLTANQWEMNMAVNVIGPFLLINRLISLLESTAQLPGADVRVVNLSSTAPGVFLPANFQYSFDSPAGLASPVSTYPLAWRLGTKFIFSSDMILYSVSKAAVQLFASKLQRLFDARGLSILSLIVHPGEVSTEGLDVANGIFLRTVARLSFVSAEQGAASPLFAATAASVRKDLETYKHKLLMPVGKTSPLVAVAYDESQAQRLWDVMTEDLGRHLSAEGLPPMEKW</sequence>
<dbReference type="GO" id="GO:0016491">
    <property type="term" value="F:oxidoreductase activity"/>
    <property type="evidence" value="ECO:0007669"/>
    <property type="project" value="UniProtKB-KW"/>
</dbReference>
<protein>
    <recommendedName>
        <fullName evidence="6">NAD(P)-binding protein</fullName>
    </recommendedName>
</protein>
<dbReference type="OrthoDB" id="191139at2759"/>
<dbReference type="InterPro" id="IPR020904">
    <property type="entry name" value="Sc_DH/Rdtase_CS"/>
</dbReference>
<keyword evidence="3" id="KW-0560">Oxidoreductase</keyword>
<evidence type="ECO:0008006" key="6">
    <source>
        <dbReference type="Google" id="ProtNLM"/>
    </source>
</evidence>
<dbReference type="PANTHER" id="PTHR24320:SF282">
    <property type="entry name" value="WW DOMAIN-CONTAINING OXIDOREDUCTASE"/>
    <property type="match status" value="1"/>
</dbReference>
<dbReference type="Gene3D" id="3.40.50.720">
    <property type="entry name" value="NAD(P)-binding Rossmann-like Domain"/>
    <property type="match status" value="1"/>
</dbReference>
<evidence type="ECO:0000256" key="2">
    <source>
        <dbReference type="ARBA" id="ARBA00022857"/>
    </source>
</evidence>
<organism evidence="4 5">
    <name type="scientific">Plectosphaerella cucumerina</name>
    <dbReference type="NCBI Taxonomy" id="40658"/>
    <lineage>
        <taxon>Eukaryota</taxon>
        <taxon>Fungi</taxon>
        <taxon>Dikarya</taxon>
        <taxon>Ascomycota</taxon>
        <taxon>Pezizomycotina</taxon>
        <taxon>Sordariomycetes</taxon>
        <taxon>Hypocreomycetidae</taxon>
        <taxon>Glomerellales</taxon>
        <taxon>Plectosphaerellaceae</taxon>
        <taxon>Plectosphaerella</taxon>
    </lineage>
</organism>
<gene>
    <name evidence="4" type="ORF">B0T11DRAFT_359708</name>
</gene>
<comment type="similarity">
    <text evidence="1">Belongs to the short-chain dehydrogenases/reductases (SDR) family.</text>
</comment>
<name>A0A8K0T539_9PEZI</name>